<dbReference type="STRING" id="926569.ANT_00330"/>
<dbReference type="SUPFAM" id="SSF102588">
    <property type="entry name" value="LmbE-like"/>
    <property type="match status" value="1"/>
</dbReference>
<proteinExistence type="predicted"/>
<name>E8MYC2_ANATU</name>
<dbReference type="InterPro" id="IPR003737">
    <property type="entry name" value="GlcNAc_PI_deacetylase-related"/>
</dbReference>
<accession>E8MYC2</accession>
<dbReference type="Pfam" id="PF02585">
    <property type="entry name" value="PIG-L"/>
    <property type="match status" value="1"/>
</dbReference>
<dbReference type="Proteomes" id="UP000008922">
    <property type="component" value="Chromosome"/>
</dbReference>
<dbReference type="Gene3D" id="3.40.50.10320">
    <property type="entry name" value="LmbE-like"/>
    <property type="match status" value="1"/>
</dbReference>
<dbReference type="HOGENOM" id="CLU_082131_0_0_0"/>
<evidence type="ECO:0000313" key="1">
    <source>
        <dbReference type="EMBL" id="BAJ62067.1"/>
    </source>
</evidence>
<evidence type="ECO:0000313" key="2">
    <source>
        <dbReference type="Proteomes" id="UP000008922"/>
    </source>
</evidence>
<dbReference type="eggNOG" id="COG2120">
    <property type="taxonomic scope" value="Bacteria"/>
</dbReference>
<evidence type="ECO:0008006" key="3">
    <source>
        <dbReference type="Google" id="ProtNLM"/>
    </source>
</evidence>
<reference evidence="1 2" key="1">
    <citation type="submission" date="2010-12" db="EMBL/GenBank/DDBJ databases">
        <title>Whole genome sequence of Anaerolinea thermophila UNI-1.</title>
        <authorList>
            <person name="Narita-Yamada S."/>
            <person name="Kishi E."/>
            <person name="Watanabe Y."/>
            <person name="Takasaki K."/>
            <person name="Ankai A."/>
            <person name="Oguchi A."/>
            <person name="Fukui S."/>
            <person name="Takahashi M."/>
            <person name="Yashiro I."/>
            <person name="Hosoyama A."/>
            <person name="Sekiguchi Y."/>
            <person name="Hanada S."/>
            <person name="Fujita N."/>
        </authorList>
    </citation>
    <scope>NUCLEOTIDE SEQUENCE [LARGE SCALE GENOMIC DNA]</scope>
    <source>
        <strain evidence="2">DSM 14523 / JCM 11388 / NBRC 100420 / UNI-1</strain>
    </source>
</reference>
<organism evidence="1 2">
    <name type="scientific">Anaerolinea thermophila (strain DSM 14523 / JCM 11388 / NBRC 100420 / UNI-1)</name>
    <dbReference type="NCBI Taxonomy" id="926569"/>
    <lineage>
        <taxon>Bacteria</taxon>
        <taxon>Bacillati</taxon>
        <taxon>Chloroflexota</taxon>
        <taxon>Anaerolineae</taxon>
        <taxon>Anaerolineales</taxon>
        <taxon>Anaerolineaceae</taxon>
        <taxon>Anaerolinea</taxon>
    </lineage>
</organism>
<dbReference type="EMBL" id="AP012029">
    <property type="protein sequence ID" value="BAJ62067.1"/>
    <property type="molecule type" value="Genomic_DNA"/>
</dbReference>
<dbReference type="InterPro" id="IPR024078">
    <property type="entry name" value="LmbE-like_dom_sf"/>
</dbReference>
<dbReference type="InParanoid" id="E8MYC2"/>
<keyword evidence="2" id="KW-1185">Reference proteome</keyword>
<dbReference type="AlphaFoldDB" id="E8MYC2"/>
<sequence>MEASLHWIYLSPHFDDAVLSCGGMIVEQTRRGERVEIWTVCGGFSDRNRPLPPFARQMHEELGVGANLVSLRRAEDRTACALIGASVRHGMLPDCIYRFLPDGSPLIRRSEDLWLPVHPAEMDLAVRLRRNWASRIPRDAQVVAPLSYGNHVDHRLTRMAAEGLDRPLWYYADFPYAQWHNLPLDAGLPEERILRVEVGAEALARWQDAIAAYTSQVERLFGSEAGMREQVEAFYRRGGGTFLWRR</sequence>
<dbReference type="KEGG" id="atm:ANT_00330"/>
<dbReference type="OrthoDB" id="116799at2"/>
<gene>
    <name evidence="1" type="ordered locus">ANT_00330</name>
</gene>
<protein>
    <recommendedName>
        <fullName evidence="3">PIG-L family deacetylase</fullName>
    </recommendedName>
</protein>